<evidence type="ECO:0000256" key="9">
    <source>
        <dbReference type="RuleBase" id="RU363032"/>
    </source>
</evidence>
<dbReference type="Proteomes" id="UP001143304">
    <property type="component" value="Unassembled WGS sequence"/>
</dbReference>
<feature type="transmembrane region" description="Helical" evidence="9">
    <location>
        <begin position="91"/>
        <end position="110"/>
    </location>
</feature>
<dbReference type="Gene3D" id="1.10.3720.10">
    <property type="entry name" value="MetI-like"/>
    <property type="match status" value="1"/>
</dbReference>
<name>A0ABT3T971_9GAMM</name>
<comment type="caution">
    <text evidence="11">The sequence shown here is derived from an EMBL/GenBank/DDBJ whole genome shotgun (WGS) entry which is preliminary data.</text>
</comment>
<keyword evidence="4" id="KW-1003">Cell membrane</keyword>
<protein>
    <submittedName>
        <fullName evidence="11">Amino acid ABC transporter permease</fullName>
    </submittedName>
</protein>
<dbReference type="InterPro" id="IPR010065">
    <property type="entry name" value="AA_ABC_transptr_permease_3TM"/>
</dbReference>
<dbReference type="PANTHER" id="PTHR30614:SF0">
    <property type="entry name" value="L-CYSTINE TRANSPORT SYSTEM PERMEASE PROTEIN TCYL"/>
    <property type="match status" value="1"/>
</dbReference>
<dbReference type="PANTHER" id="PTHR30614">
    <property type="entry name" value="MEMBRANE COMPONENT OF AMINO ACID ABC TRANSPORTER"/>
    <property type="match status" value="1"/>
</dbReference>
<evidence type="ECO:0000313" key="11">
    <source>
        <dbReference type="EMBL" id="MCX2978834.1"/>
    </source>
</evidence>
<feature type="transmembrane region" description="Helical" evidence="9">
    <location>
        <begin position="60"/>
        <end position="79"/>
    </location>
</feature>
<dbReference type="EMBL" id="SHNO01000001">
    <property type="protein sequence ID" value="MCX2978834.1"/>
    <property type="molecule type" value="Genomic_DNA"/>
</dbReference>
<dbReference type="SUPFAM" id="SSF161098">
    <property type="entry name" value="MetI-like"/>
    <property type="match status" value="1"/>
</dbReference>
<dbReference type="InterPro" id="IPR000515">
    <property type="entry name" value="MetI-like"/>
</dbReference>
<reference evidence="11" key="1">
    <citation type="submission" date="2019-02" db="EMBL/GenBank/DDBJ databases">
        <authorList>
            <person name="Li S.-H."/>
        </authorList>
    </citation>
    <scope>NUCLEOTIDE SEQUENCE</scope>
    <source>
        <strain evidence="11">IMCC11814</strain>
    </source>
</reference>
<gene>
    <name evidence="11" type="ORF">EYC82_15820</name>
</gene>
<keyword evidence="7 9" id="KW-1133">Transmembrane helix</keyword>
<proteinExistence type="inferred from homology"/>
<dbReference type="CDD" id="cd06261">
    <property type="entry name" value="TM_PBP2"/>
    <property type="match status" value="1"/>
</dbReference>
<evidence type="ECO:0000256" key="7">
    <source>
        <dbReference type="ARBA" id="ARBA00022989"/>
    </source>
</evidence>
<dbReference type="InterPro" id="IPR043429">
    <property type="entry name" value="ArtM/GltK/GlnP/TcyL/YhdX-like"/>
</dbReference>
<comment type="similarity">
    <text evidence="2">Belongs to the binding-protein-dependent transport system permease family. HisMQ subfamily.</text>
</comment>
<organism evidence="11 12">
    <name type="scientific">Candidatus Marimicrobium litorale</name>
    <dbReference type="NCBI Taxonomy" id="2518991"/>
    <lineage>
        <taxon>Bacteria</taxon>
        <taxon>Pseudomonadati</taxon>
        <taxon>Pseudomonadota</taxon>
        <taxon>Gammaproteobacteria</taxon>
        <taxon>Cellvibrionales</taxon>
        <taxon>Halieaceae</taxon>
        <taxon>Marimicrobium</taxon>
    </lineage>
</organism>
<keyword evidence="8 9" id="KW-0472">Membrane</keyword>
<dbReference type="Pfam" id="PF00528">
    <property type="entry name" value="BPD_transp_1"/>
    <property type="match status" value="1"/>
</dbReference>
<keyword evidence="3 9" id="KW-0813">Transport</keyword>
<dbReference type="PROSITE" id="PS50928">
    <property type="entry name" value="ABC_TM1"/>
    <property type="match status" value="1"/>
</dbReference>
<evidence type="ECO:0000256" key="6">
    <source>
        <dbReference type="ARBA" id="ARBA00022970"/>
    </source>
</evidence>
<comment type="subcellular location">
    <subcellularLocation>
        <location evidence="1">Cell inner membrane</location>
        <topology evidence="1">Multi-pass membrane protein</topology>
    </subcellularLocation>
    <subcellularLocation>
        <location evidence="9">Cell membrane</location>
        <topology evidence="9">Multi-pass membrane protein</topology>
    </subcellularLocation>
</comment>
<keyword evidence="6" id="KW-0029">Amino-acid transport</keyword>
<dbReference type="InterPro" id="IPR035906">
    <property type="entry name" value="MetI-like_sf"/>
</dbReference>
<evidence type="ECO:0000256" key="5">
    <source>
        <dbReference type="ARBA" id="ARBA00022692"/>
    </source>
</evidence>
<sequence length="233" mass="26353">MSDWKVFSDDLIEQLPLIMSGLENTLLLATSISITGFVFGILVFYLTLSQNSLVRLFMRGYISFFIGMPLIVLLFLMYYGMPTIGVRWSPLTVALIGFTLNIGAYNAAYLKTAYNGLEQSELDAAQAQGFSQFQTFRLIILPQVLRLSVPAMTNQVIRNIKDTSVAFLIQYTEFFARIQELASTNFQFFKAYTLAGVVYLAMVSVVVLCSMWLERRLAIPGTHRPTRKANSRY</sequence>
<evidence type="ECO:0000259" key="10">
    <source>
        <dbReference type="PROSITE" id="PS50928"/>
    </source>
</evidence>
<keyword evidence="5 9" id="KW-0812">Transmembrane</keyword>
<evidence type="ECO:0000256" key="1">
    <source>
        <dbReference type="ARBA" id="ARBA00004429"/>
    </source>
</evidence>
<feature type="transmembrane region" description="Helical" evidence="9">
    <location>
        <begin position="191"/>
        <end position="213"/>
    </location>
</feature>
<feature type="transmembrane region" description="Helical" evidence="9">
    <location>
        <begin position="26"/>
        <end position="48"/>
    </location>
</feature>
<dbReference type="RefSeq" id="WP_279250525.1">
    <property type="nucleotide sequence ID" value="NZ_SHNO01000001.1"/>
</dbReference>
<feature type="domain" description="ABC transmembrane type-1" evidence="10">
    <location>
        <begin position="22"/>
        <end position="210"/>
    </location>
</feature>
<evidence type="ECO:0000256" key="8">
    <source>
        <dbReference type="ARBA" id="ARBA00023136"/>
    </source>
</evidence>
<dbReference type="NCBIfam" id="TIGR01726">
    <property type="entry name" value="HEQRo_perm_3TM"/>
    <property type="match status" value="1"/>
</dbReference>
<keyword evidence="12" id="KW-1185">Reference proteome</keyword>
<evidence type="ECO:0000313" key="12">
    <source>
        <dbReference type="Proteomes" id="UP001143304"/>
    </source>
</evidence>
<accession>A0ABT3T971</accession>
<evidence type="ECO:0000256" key="4">
    <source>
        <dbReference type="ARBA" id="ARBA00022475"/>
    </source>
</evidence>
<evidence type="ECO:0000256" key="2">
    <source>
        <dbReference type="ARBA" id="ARBA00010072"/>
    </source>
</evidence>
<evidence type="ECO:0000256" key="3">
    <source>
        <dbReference type="ARBA" id="ARBA00022448"/>
    </source>
</evidence>